<name>A0ABN3ECX4_9ACTN</name>
<evidence type="ECO:0000313" key="2">
    <source>
        <dbReference type="EMBL" id="GAA2254825.1"/>
    </source>
</evidence>
<dbReference type="Proteomes" id="UP001500305">
    <property type="component" value="Unassembled WGS sequence"/>
</dbReference>
<keyword evidence="3" id="KW-1185">Reference proteome</keyword>
<comment type="caution">
    <text evidence="2">The sequence shown here is derived from an EMBL/GenBank/DDBJ whole genome shotgun (WGS) entry which is preliminary data.</text>
</comment>
<keyword evidence="1" id="KW-1133">Transmembrane helix</keyword>
<proteinExistence type="predicted"/>
<keyword evidence="1" id="KW-0812">Transmembrane</keyword>
<feature type="transmembrane region" description="Helical" evidence="1">
    <location>
        <begin position="294"/>
        <end position="312"/>
    </location>
</feature>
<protein>
    <recommendedName>
        <fullName evidence="4">Glycosyltransferase RgtA/B/C/D-like domain-containing protein</fullName>
    </recommendedName>
</protein>
<feature type="transmembrane region" description="Helical" evidence="1">
    <location>
        <begin position="360"/>
        <end position="379"/>
    </location>
</feature>
<feature type="transmembrane region" description="Helical" evidence="1">
    <location>
        <begin position="234"/>
        <end position="253"/>
    </location>
</feature>
<evidence type="ECO:0000313" key="3">
    <source>
        <dbReference type="Proteomes" id="UP001500305"/>
    </source>
</evidence>
<keyword evidence="1" id="KW-0472">Membrane</keyword>
<dbReference type="RefSeq" id="WP_344638102.1">
    <property type="nucleotide sequence ID" value="NZ_BAAATR010000019.1"/>
</dbReference>
<feature type="transmembrane region" description="Helical" evidence="1">
    <location>
        <begin position="428"/>
        <end position="449"/>
    </location>
</feature>
<feature type="transmembrane region" description="Helical" evidence="1">
    <location>
        <begin position="318"/>
        <end position="348"/>
    </location>
</feature>
<feature type="transmembrane region" description="Helical" evidence="1">
    <location>
        <begin position="134"/>
        <end position="151"/>
    </location>
</feature>
<accession>A0ABN3ECX4</accession>
<organism evidence="2 3">
    <name type="scientific">Kitasatospora cystarginea</name>
    <dbReference type="NCBI Taxonomy" id="58350"/>
    <lineage>
        <taxon>Bacteria</taxon>
        <taxon>Bacillati</taxon>
        <taxon>Actinomycetota</taxon>
        <taxon>Actinomycetes</taxon>
        <taxon>Kitasatosporales</taxon>
        <taxon>Streptomycetaceae</taxon>
        <taxon>Kitasatospora</taxon>
    </lineage>
</organism>
<feature type="transmembrane region" description="Helical" evidence="1">
    <location>
        <begin position="74"/>
        <end position="95"/>
    </location>
</feature>
<evidence type="ECO:0000256" key="1">
    <source>
        <dbReference type="SAM" id="Phobius"/>
    </source>
</evidence>
<gene>
    <name evidence="2" type="ORF">GCM10010430_43230</name>
</gene>
<dbReference type="EMBL" id="BAAATR010000019">
    <property type="protein sequence ID" value="GAA2254825.1"/>
    <property type="molecule type" value="Genomic_DNA"/>
</dbReference>
<reference evidence="2 3" key="1">
    <citation type="journal article" date="2019" name="Int. J. Syst. Evol. Microbiol.">
        <title>The Global Catalogue of Microorganisms (GCM) 10K type strain sequencing project: providing services to taxonomists for standard genome sequencing and annotation.</title>
        <authorList>
            <consortium name="The Broad Institute Genomics Platform"/>
            <consortium name="The Broad Institute Genome Sequencing Center for Infectious Disease"/>
            <person name="Wu L."/>
            <person name="Ma J."/>
        </authorList>
    </citation>
    <scope>NUCLEOTIDE SEQUENCE [LARGE SCALE GENOMIC DNA]</scope>
    <source>
        <strain evidence="2 3">JCM 7356</strain>
    </source>
</reference>
<evidence type="ECO:0008006" key="4">
    <source>
        <dbReference type="Google" id="ProtNLM"/>
    </source>
</evidence>
<feature type="transmembrane region" description="Helical" evidence="1">
    <location>
        <begin position="259"/>
        <end position="279"/>
    </location>
</feature>
<feature type="transmembrane region" description="Helical" evidence="1">
    <location>
        <begin position="399"/>
        <end position="416"/>
    </location>
</feature>
<feature type="transmembrane region" description="Helical" evidence="1">
    <location>
        <begin position="461"/>
        <end position="482"/>
    </location>
</feature>
<sequence length="664" mass="69834">MPDAATQAPEDSKGAVPRLTRPLRPVAPGLVPAAVLLLAPPVLHLLRVDPLTLALLWCATAARFRSRLTTLDRLVLSAGLLTGWGCLLGVLASLWPWGLHPVALAEATALPLAALALTRPGPPPRLALPLTDRLLLLAFAAAGWCCLRPLLGEDATGRLAVLFHGEDLARHFALYDAVLRFGGYLVFHREQAAVALQDGFQSYPQGSHLVLAALTGFVRGGTGAPPALTSLGTFTLLTGTVLAACVAAVLWAACRAAGPAFGGWAVLLLCALTGGYLVLDEATGLLLSGFESEIFGLTLFALLTALVLRPLARPGEQLLLLGALTVGISFSYYLLLVTAVPLLLIWAVVHCRRLRPVRRAALAAAAALTGTAAALPVLANWRQANSPAVLAMPGGALPVVRHLLLPLLAAAVLGLLTAAARRNAVRRAALCAVTTVAGLVVALRQYQLASTGHTEYYYEKLLHQLVVVGLIALGAAALPLFGPPGRGRTAAGNPARAVRAGAAALVVLAALVLNSQTDDGTSGWQTSRFAGYLHGDRAAPFSASLVTAVHVTRPVPDPGIGVLLTEPRQGEDPRFYEGNLWLGVLARDNGRSWRAWIWGRWRRTPQEIVQFADRSPAPLRVYLDDPALAAATARLAGPGRAGRLEVVLVRYTGDGRPLIGPIVR</sequence>